<dbReference type="Gene3D" id="2.160.10.10">
    <property type="entry name" value="Hexapeptide repeat proteins"/>
    <property type="match status" value="1"/>
</dbReference>
<evidence type="ECO:0008006" key="5">
    <source>
        <dbReference type="Google" id="ProtNLM"/>
    </source>
</evidence>
<organism evidence="3 4">
    <name type="scientific">Candidatus Mediterraneibacter stercoravium</name>
    <dbReference type="NCBI Taxonomy" id="2838685"/>
    <lineage>
        <taxon>Bacteria</taxon>
        <taxon>Bacillati</taxon>
        <taxon>Bacillota</taxon>
        <taxon>Clostridia</taxon>
        <taxon>Lachnospirales</taxon>
        <taxon>Lachnospiraceae</taxon>
        <taxon>Mediterraneibacter</taxon>
    </lineage>
</organism>
<reference evidence="3" key="1">
    <citation type="journal article" date="2021" name="PeerJ">
        <title>Extensive microbial diversity within the chicken gut microbiome revealed by metagenomics and culture.</title>
        <authorList>
            <person name="Gilroy R."/>
            <person name="Ravi A."/>
            <person name="Getino M."/>
            <person name="Pursley I."/>
            <person name="Horton D.L."/>
            <person name="Alikhan N.F."/>
            <person name="Baker D."/>
            <person name="Gharbi K."/>
            <person name="Hall N."/>
            <person name="Watson M."/>
            <person name="Adriaenssens E.M."/>
            <person name="Foster-Nyarko E."/>
            <person name="Jarju S."/>
            <person name="Secka A."/>
            <person name="Antonio M."/>
            <person name="Oren A."/>
            <person name="Chaudhuri R.R."/>
            <person name="La Ragione R."/>
            <person name="Hildebrand F."/>
            <person name="Pallen M.J."/>
        </authorList>
    </citation>
    <scope>NUCLEOTIDE SEQUENCE</scope>
    <source>
        <strain evidence="3">CHK196-3914</strain>
    </source>
</reference>
<dbReference type="InterPro" id="IPR001451">
    <property type="entry name" value="Hexapep"/>
</dbReference>
<evidence type="ECO:0000313" key="3">
    <source>
        <dbReference type="EMBL" id="HIZ75342.1"/>
    </source>
</evidence>
<dbReference type="AlphaFoldDB" id="A0A9D2GAR6"/>
<protein>
    <recommendedName>
        <fullName evidence="5">Maltose O-acetyltransferase</fullName>
    </recommendedName>
</protein>
<dbReference type="SUPFAM" id="SSF51161">
    <property type="entry name" value="Trimeric LpxA-like enzymes"/>
    <property type="match status" value="1"/>
</dbReference>
<dbReference type="PANTHER" id="PTHR23416">
    <property type="entry name" value="SIALIC ACID SYNTHASE-RELATED"/>
    <property type="match status" value="1"/>
</dbReference>
<dbReference type="InterPro" id="IPR051159">
    <property type="entry name" value="Hexapeptide_acetyltransf"/>
</dbReference>
<evidence type="ECO:0000256" key="2">
    <source>
        <dbReference type="ARBA" id="ARBA00022679"/>
    </source>
</evidence>
<gene>
    <name evidence="3" type="ORF">H9723_08920</name>
</gene>
<name>A0A9D2GAR6_9FIRM</name>
<evidence type="ECO:0000256" key="1">
    <source>
        <dbReference type="ARBA" id="ARBA00007274"/>
    </source>
</evidence>
<dbReference type="Pfam" id="PF00132">
    <property type="entry name" value="Hexapep"/>
    <property type="match status" value="1"/>
</dbReference>
<dbReference type="PANTHER" id="PTHR23416:SF23">
    <property type="entry name" value="ACETYLTRANSFERASE C18B11.09C-RELATED"/>
    <property type="match status" value="1"/>
</dbReference>
<reference evidence="3" key="2">
    <citation type="submission" date="2021-04" db="EMBL/GenBank/DDBJ databases">
        <authorList>
            <person name="Gilroy R."/>
        </authorList>
    </citation>
    <scope>NUCLEOTIDE SEQUENCE</scope>
    <source>
        <strain evidence="3">CHK196-3914</strain>
    </source>
</reference>
<evidence type="ECO:0000313" key="4">
    <source>
        <dbReference type="Proteomes" id="UP000824116"/>
    </source>
</evidence>
<keyword evidence="2" id="KW-0808">Transferase</keyword>
<comment type="caution">
    <text evidence="3">The sequence shown here is derived from an EMBL/GenBank/DDBJ whole genome shotgun (WGS) entry which is preliminary data.</text>
</comment>
<accession>A0A9D2GAR6</accession>
<dbReference type="Proteomes" id="UP000824116">
    <property type="component" value="Unassembled WGS sequence"/>
</dbReference>
<dbReference type="GO" id="GO:0008374">
    <property type="term" value="F:O-acyltransferase activity"/>
    <property type="evidence" value="ECO:0007669"/>
    <property type="project" value="TreeGrafter"/>
</dbReference>
<comment type="similarity">
    <text evidence="1">Belongs to the transferase hexapeptide repeat family.</text>
</comment>
<proteinExistence type="inferred from homology"/>
<dbReference type="InterPro" id="IPR011004">
    <property type="entry name" value="Trimer_LpxA-like_sf"/>
</dbReference>
<sequence>MCPYYLNHPLSPSKRRQHIGQAKPVTIGRDVWIGANCTILPGVTIGNNVVIAAGAVVTKDVPDNCVAGGVPAKIIREINDATEEIENEG</sequence>
<dbReference type="EMBL" id="DXAY01000209">
    <property type="protein sequence ID" value="HIZ75342.1"/>
    <property type="molecule type" value="Genomic_DNA"/>
</dbReference>